<keyword evidence="3" id="KW-1185">Reference proteome</keyword>
<dbReference type="EMBL" id="BOQL01000021">
    <property type="protein sequence ID" value="GIM66940.1"/>
    <property type="molecule type" value="Genomic_DNA"/>
</dbReference>
<evidence type="ECO:0000313" key="3">
    <source>
        <dbReference type="Proteomes" id="UP000681340"/>
    </source>
</evidence>
<proteinExistence type="predicted"/>
<evidence type="ECO:0000256" key="1">
    <source>
        <dbReference type="SAM" id="MobiDB-lite"/>
    </source>
</evidence>
<gene>
    <name evidence="2" type="ORF">Aau02nite_25210</name>
</gene>
<organism evidence="2 3">
    <name type="scientific">Actinoplanes auranticolor</name>
    <dbReference type="NCBI Taxonomy" id="47988"/>
    <lineage>
        <taxon>Bacteria</taxon>
        <taxon>Bacillati</taxon>
        <taxon>Actinomycetota</taxon>
        <taxon>Actinomycetes</taxon>
        <taxon>Micromonosporales</taxon>
        <taxon>Micromonosporaceae</taxon>
        <taxon>Actinoplanes</taxon>
    </lineage>
</organism>
<dbReference type="AlphaFoldDB" id="A0A919VIE7"/>
<evidence type="ECO:0000313" key="2">
    <source>
        <dbReference type="EMBL" id="GIM66940.1"/>
    </source>
</evidence>
<sequence length="666" mass="71229">MVTGGELDRLLLATGGRPSPLDDLIGRLTGPAVAEIESCAAGPLAPLLCAALTEQLRERGDASDDVVTAVLHGLTGQQSALALLDATDELLSSDVFVASYGVRLHKAFLAGVRTPRPVVAAAFAEGALRLALAGFGDVARTVVMLTPDDPHGLDPDYVARLPRLLGAALDRWGLGQSVGGSLRDTLAELQLIPAAAAAAAFESGLHQIRSAADPGTDDPVALLVAARKNFAHAEAGEESGSDAALYGSGIDAVMAFRRGDELALRQARQSLHRRLGDRADGLRGGHLPAWRRPRAEAGFAWNRLVMILTRALDAATRPAWLDAWSMIDAVVDAYVLDRAVVPLAGPADADSFGRVLRPVITSSLHGRETLLMQLRVAATDDADRVGRLREVVAHLDAPAAVTYDDDNSRLLSLAPSMVAELGLPDAARLAHQVDDDTLRLVEGMAYNAIVRRGSLRDPVIADLLERLTTDLRPCADYTGFVRQYFDALIAETVAFLATRHDLQRSAAVDYLFPARPPPREVRLQDDFADWLRRGLLAGHIDVEVPNVATGRADIKVGFGATRFFVEVKRELRTSARAELERSYLTQAADYSGTSATLGMLLVLDLTSHRAGVPHLSECAWVTRRRPPGSGVDRYLVVGRVVGNRPTPSTYSQPANHPATSDPATGS</sequence>
<comment type="caution">
    <text evidence="2">The sequence shown here is derived from an EMBL/GenBank/DDBJ whole genome shotgun (WGS) entry which is preliminary data.</text>
</comment>
<accession>A0A919VIE7</accession>
<feature type="region of interest" description="Disordered" evidence="1">
    <location>
        <begin position="645"/>
        <end position="666"/>
    </location>
</feature>
<dbReference type="Proteomes" id="UP000681340">
    <property type="component" value="Unassembled WGS sequence"/>
</dbReference>
<reference evidence="2" key="1">
    <citation type="submission" date="2021-03" db="EMBL/GenBank/DDBJ databases">
        <title>Whole genome shotgun sequence of Actinoplanes auranticolor NBRC 12245.</title>
        <authorList>
            <person name="Komaki H."/>
            <person name="Tamura T."/>
        </authorList>
    </citation>
    <scope>NUCLEOTIDE SEQUENCE</scope>
    <source>
        <strain evidence="2">NBRC 12245</strain>
    </source>
</reference>
<protein>
    <submittedName>
        <fullName evidence="2">Uncharacterized protein</fullName>
    </submittedName>
</protein>
<name>A0A919VIE7_9ACTN</name>